<organism evidence="13 14">
    <name type="scientific">Rhodotorula taiwanensis</name>
    <dbReference type="NCBI Taxonomy" id="741276"/>
    <lineage>
        <taxon>Eukaryota</taxon>
        <taxon>Fungi</taxon>
        <taxon>Dikarya</taxon>
        <taxon>Basidiomycota</taxon>
        <taxon>Pucciniomycotina</taxon>
        <taxon>Microbotryomycetes</taxon>
        <taxon>Sporidiobolales</taxon>
        <taxon>Sporidiobolaceae</taxon>
        <taxon>Rhodotorula</taxon>
    </lineage>
</organism>
<evidence type="ECO:0000256" key="11">
    <source>
        <dbReference type="SAM" id="MobiDB-lite"/>
    </source>
</evidence>
<dbReference type="Proteomes" id="UP000237144">
    <property type="component" value="Unassembled WGS sequence"/>
</dbReference>
<dbReference type="STRING" id="741276.A0A2S5B140"/>
<dbReference type="PANTHER" id="PTHR28147:SF1">
    <property type="entry name" value="N-GLYCOSYLATION PROTEIN EOS1"/>
    <property type="match status" value="1"/>
</dbReference>
<keyword evidence="14" id="KW-1185">Reference proteome</keyword>
<dbReference type="GO" id="GO:0005789">
    <property type="term" value="C:endoplasmic reticulum membrane"/>
    <property type="evidence" value="ECO:0007669"/>
    <property type="project" value="InterPro"/>
</dbReference>
<evidence type="ECO:0000256" key="1">
    <source>
        <dbReference type="ARBA" id="ARBA00004323"/>
    </source>
</evidence>
<evidence type="ECO:0000256" key="9">
    <source>
        <dbReference type="ARBA" id="ARBA00023034"/>
    </source>
</evidence>
<feature type="transmembrane region" description="Helical" evidence="12">
    <location>
        <begin position="235"/>
        <end position="256"/>
    </location>
</feature>
<comment type="similarity">
    <text evidence="3">Belongs to the glycosyltransferase 32 family.</text>
</comment>
<evidence type="ECO:0000256" key="6">
    <source>
        <dbReference type="ARBA" id="ARBA00022692"/>
    </source>
</evidence>
<dbReference type="Pfam" id="PF12326">
    <property type="entry name" value="EOS1"/>
    <property type="match status" value="1"/>
</dbReference>
<evidence type="ECO:0000256" key="8">
    <source>
        <dbReference type="ARBA" id="ARBA00022989"/>
    </source>
</evidence>
<dbReference type="GO" id="GO:0000139">
    <property type="term" value="C:Golgi membrane"/>
    <property type="evidence" value="ECO:0007669"/>
    <property type="project" value="UniProtKB-SubCell"/>
</dbReference>
<comment type="similarity">
    <text evidence="2">Belongs to the glycosyltransferase 31 family.</text>
</comment>
<dbReference type="Gene3D" id="3.90.550.50">
    <property type="match status" value="1"/>
</dbReference>
<evidence type="ECO:0000256" key="7">
    <source>
        <dbReference type="ARBA" id="ARBA00022968"/>
    </source>
</evidence>
<dbReference type="GO" id="GO:0006487">
    <property type="term" value="P:protein N-linked glycosylation"/>
    <property type="evidence" value="ECO:0007669"/>
    <property type="project" value="TreeGrafter"/>
</dbReference>
<feature type="compositionally biased region" description="Polar residues" evidence="11">
    <location>
        <begin position="200"/>
        <end position="223"/>
    </location>
</feature>
<keyword evidence="7" id="KW-0735">Signal-anchor</keyword>
<dbReference type="InterPro" id="IPR029044">
    <property type="entry name" value="Nucleotide-diphossugar_trans"/>
</dbReference>
<protein>
    <submittedName>
        <fullName evidence="13">Uncharacterized protein</fullName>
    </submittedName>
</protein>
<dbReference type="Gene3D" id="3.90.550.20">
    <property type="match status" value="1"/>
</dbReference>
<comment type="subcellular location">
    <subcellularLocation>
        <location evidence="1">Golgi apparatus membrane</location>
        <topology evidence="1">Single-pass type II membrane protein</topology>
    </subcellularLocation>
</comment>
<evidence type="ECO:0000256" key="10">
    <source>
        <dbReference type="ARBA" id="ARBA00023136"/>
    </source>
</evidence>
<dbReference type="InterPro" id="IPR021100">
    <property type="entry name" value="N-glycosylation_EOS1"/>
</dbReference>
<name>A0A2S5B140_9BASI</name>
<feature type="transmembrane region" description="Helical" evidence="12">
    <location>
        <begin position="350"/>
        <end position="370"/>
    </location>
</feature>
<evidence type="ECO:0000256" key="2">
    <source>
        <dbReference type="ARBA" id="ARBA00008661"/>
    </source>
</evidence>
<proteinExistence type="inferred from homology"/>
<sequence>MDSEVAHKLRTKLGTAAIHHSTRILRVSAGVPVSSEIDHAVPTGSPPPYTAPVSPPLRSRSVPQLVNFGGAGGFSSSAPAAGSWLPPVLDGRIRFRDMGIGVQQRPPPRIRSTSSSLLHQGHPVSAHTTPKPSPPINGSFNWRRDATNESSEEADDDRLEIPPRARTSSRRPLLPHEIATDAGPHIRRVVSEQGVGGSLEGTTASRTNSSRQSVAGPNSPDSSPNRKRNHIYTPILIFLNFLAVLPGLLGFFYSAARFYATRHLIWASVWDTRSAGGVTEARSTRLDWFFSGLWALATAYFTLSLARGLLRRWLVYYTTVPTVIRVVSLQAICWPLTLTTHRVLSFDQPVAAWMICATTAAFCNVIQSWVTSNIVERKDRADRQRWRLFSLAVTAVLGPGVRTDKYRKGERVLSWKRVLWGTVLPFALLGWCTMNALLWQQYDARYRGGGGIDLGSPRLNSTSRLVAHAAPASEVSQREPGVGADIRVIVLVTSSWTNRSSTNRYSFRETSVRLFPRPSSSITVDYRFLLGTPPSPQTATRAGPGIEAEAEEFGDMLLVPAHDTYEHLSKKIYEGWKWAAGLDVDYVLKTDDDILLRMDVVSKELAKLGRRREYWRGFAYWDIPAIKDASNKNADFAYDLPTFPPYTAGALHILSKDLVDLIVPPAASRLFVKNEDQNLGLWLYPSAVRPIHDHRIQQAQVCENDMIAKHFGSQYTEPNGFGPREMYANIVAGRKQCEGFLQRWCGVCYPSCRGRDNHWRSWGFACDDLKGATLSHKPDSGSLSSTSAPVRVPQELMVIGGADDPWIVPGILSNHASPFSSTKDWHLLHMLCWTTPIDTFQERHYQAIETIWAHEPRAVLILFSTSLPADFFDAYSRHGYSIHVIRVGKEELLSRGWFLGPQSRGWLEKWDEWQAGPSFFSHLSDYLRYLFLFRYGGTYLDMDAPWIRSPPDADLEYIGADYSTLASDLDWTLDEDGLYLAPGVMRFRRGWTVFRDAAEQAFSVAYTVDCFGCVGPRAITKAIGARRFQLEQHGLSIVPSQVLYPRNWITAHELVRALPAGEAKKELGRLAQGSWSVHLFGKMTNHLRIQPGSIAAEAFALFSLGVPRRTGRLSSADDELARAPSSWSDGPTLRHPETYRYRTRTRLEQLEIPRVDLMGSLNGRFDGTDLISLRGCPRTSSAPNATLRLATASGGSITLTEGTGSSGIIINSSTGDAAPASAESFEVRVAKGQASLRNLNALLRGILYTPPSNSDISEDVIQLTISWGGETIEGSIAVDLSPV</sequence>
<evidence type="ECO:0000256" key="4">
    <source>
        <dbReference type="ARBA" id="ARBA00022676"/>
    </source>
</evidence>
<keyword evidence="9" id="KW-0333">Golgi apparatus</keyword>
<dbReference type="Pfam" id="PF01762">
    <property type="entry name" value="Galactosyl_T"/>
    <property type="match status" value="1"/>
</dbReference>
<feature type="transmembrane region" description="Helical" evidence="12">
    <location>
        <begin position="418"/>
        <end position="439"/>
    </location>
</feature>
<dbReference type="GO" id="GO:0034599">
    <property type="term" value="P:cellular response to oxidative stress"/>
    <property type="evidence" value="ECO:0007669"/>
    <property type="project" value="InterPro"/>
</dbReference>
<dbReference type="PANTHER" id="PTHR28147">
    <property type="entry name" value="N-GLYCOSYLATION PROTEIN EOS1"/>
    <property type="match status" value="1"/>
</dbReference>
<gene>
    <name evidence="13" type="ORF">BMF94_6416</name>
</gene>
<evidence type="ECO:0000313" key="13">
    <source>
        <dbReference type="EMBL" id="POY70502.1"/>
    </source>
</evidence>
<evidence type="ECO:0000256" key="5">
    <source>
        <dbReference type="ARBA" id="ARBA00022679"/>
    </source>
</evidence>
<keyword evidence="8 12" id="KW-1133">Transmembrane helix</keyword>
<evidence type="ECO:0000313" key="14">
    <source>
        <dbReference type="Proteomes" id="UP000237144"/>
    </source>
</evidence>
<dbReference type="EMBL" id="PJQD01000115">
    <property type="protein sequence ID" value="POY70502.1"/>
    <property type="molecule type" value="Genomic_DNA"/>
</dbReference>
<reference evidence="13 14" key="1">
    <citation type="journal article" date="2018" name="Front. Microbiol.">
        <title>Prospects for Fungal Bioremediation of Acidic Radioactive Waste Sites: Characterization and Genome Sequence of Rhodotorula taiwanensis MD1149.</title>
        <authorList>
            <person name="Tkavc R."/>
            <person name="Matrosova V.Y."/>
            <person name="Grichenko O.E."/>
            <person name="Gostincar C."/>
            <person name="Volpe R.P."/>
            <person name="Klimenkova P."/>
            <person name="Gaidamakova E.K."/>
            <person name="Zhou C.E."/>
            <person name="Stewart B.J."/>
            <person name="Lyman M.G."/>
            <person name="Malfatti S.A."/>
            <person name="Rubinfeld B."/>
            <person name="Courtot M."/>
            <person name="Singh J."/>
            <person name="Dalgard C.L."/>
            <person name="Hamilton T."/>
            <person name="Frey K.G."/>
            <person name="Gunde-Cimerman N."/>
            <person name="Dugan L."/>
            <person name="Daly M.J."/>
        </authorList>
    </citation>
    <scope>NUCLEOTIDE SEQUENCE [LARGE SCALE GENOMIC DNA]</scope>
    <source>
        <strain evidence="13 14">MD1149</strain>
    </source>
</reference>
<evidence type="ECO:0000256" key="12">
    <source>
        <dbReference type="SAM" id="Phobius"/>
    </source>
</evidence>
<dbReference type="InterPro" id="IPR002659">
    <property type="entry name" value="Glyco_trans_31"/>
</dbReference>
<feature type="region of interest" description="Disordered" evidence="11">
    <location>
        <begin position="100"/>
        <end position="226"/>
    </location>
</feature>
<keyword evidence="4" id="KW-0328">Glycosyltransferase</keyword>
<dbReference type="SUPFAM" id="SSF53448">
    <property type="entry name" value="Nucleotide-diphospho-sugar transferases"/>
    <property type="match status" value="1"/>
</dbReference>
<feature type="transmembrane region" description="Helical" evidence="12">
    <location>
        <begin position="288"/>
        <end position="306"/>
    </location>
</feature>
<feature type="compositionally biased region" description="Polar residues" evidence="11">
    <location>
        <begin position="126"/>
        <end position="140"/>
    </location>
</feature>
<dbReference type="GO" id="GO:0016758">
    <property type="term" value="F:hexosyltransferase activity"/>
    <property type="evidence" value="ECO:0007669"/>
    <property type="project" value="InterPro"/>
</dbReference>
<accession>A0A2S5B140</accession>
<evidence type="ECO:0000256" key="3">
    <source>
        <dbReference type="ARBA" id="ARBA00009003"/>
    </source>
</evidence>
<dbReference type="Pfam" id="PF04488">
    <property type="entry name" value="Gly_transf_sug"/>
    <property type="match status" value="1"/>
</dbReference>
<dbReference type="InterPro" id="IPR007577">
    <property type="entry name" value="GlycoTrfase_DXD_sugar-bd_CS"/>
</dbReference>
<comment type="caution">
    <text evidence="13">The sequence shown here is derived from an EMBL/GenBank/DDBJ whole genome shotgun (WGS) entry which is preliminary data.</text>
</comment>
<dbReference type="OrthoDB" id="2139606at2759"/>
<keyword evidence="6 12" id="KW-0812">Transmembrane</keyword>
<keyword evidence="5" id="KW-0808">Transferase</keyword>
<keyword evidence="10 12" id="KW-0472">Membrane</keyword>